<evidence type="ECO:0000313" key="2">
    <source>
        <dbReference type="EMBL" id="KAF4635747.1"/>
    </source>
</evidence>
<sequence length="196" mass="22116">MSRQEPNPFEVLGILPTIRLTPANVQRAYSIALSRVRQYANPVHINGQVKQYRMPYSEVELAVGLDFFSSPDYIDEANAARFHPTAIDSILTNMSGLTVLNYYSSWNPAASRPEQVIKPIPGWLSHAIHAFHRWQPASDYQKPRHRRDVKRTSRVSNRVRESIPSSGRLPLSRFSGGGTTHDPIILDSIVDEARLA</sequence>
<accession>A0A8H4RTH6</accession>
<organism evidence="2 3">
    <name type="scientific">Cudoniella acicularis</name>
    <dbReference type="NCBI Taxonomy" id="354080"/>
    <lineage>
        <taxon>Eukaryota</taxon>
        <taxon>Fungi</taxon>
        <taxon>Dikarya</taxon>
        <taxon>Ascomycota</taxon>
        <taxon>Pezizomycotina</taxon>
        <taxon>Leotiomycetes</taxon>
        <taxon>Helotiales</taxon>
        <taxon>Tricladiaceae</taxon>
        <taxon>Cudoniella</taxon>
    </lineage>
</organism>
<reference evidence="2 3" key="1">
    <citation type="submission" date="2020-03" db="EMBL/GenBank/DDBJ databases">
        <title>Draft Genome Sequence of Cudoniella acicularis.</title>
        <authorList>
            <person name="Buettner E."/>
            <person name="Kellner H."/>
        </authorList>
    </citation>
    <scope>NUCLEOTIDE SEQUENCE [LARGE SCALE GENOMIC DNA]</scope>
    <source>
        <strain evidence="2 3">DSM 108380</strain>
    </source>
</reference>
<proteinExistence type="predicted"/>
<comment type="caution">
    <text evidence="2">The sequence shown here is derived from an EMBL/GenBank/DDBJ whole genome shotgun (WGS) entry which is preliminary data.</text>
</comment>
<dbReference type="Proteomes" id="UP000566819">
    <property type="component" value="Unassembled WGS sequence"/>
</dbReference>
<dbReference type="EMBL" id="JAAMPI010000101">
    <property type="protein sequence ID" value="KAF4635747.1"/>
    <property type="molecule type" value="Genomic_DNA"/>
</dbReference>
<feature type="compositionally biased region" description="Basic residues" evidence="1">
    <location>
        <begin position="143"/>
        <end position="153"/>
    </location>
</feature>
<protein>
    <submittedName>
        <fullName evidence="2">Uncharacterized protein</fullName>
    </submittedName>
</protein>
<name>A0A8H4RTH6_9HELO</name>
<evidence type="ECO:0000256" key="1">
    <source>
        <dbReference type="SAM" id="MobiDB-lite"/>
    </source>
</evidence>
<dbReference type="AlphaFoldDB" id="A0A8H4RTH6"/>
<feature type="region of interest" description="Disordered" evidence="1">
    <location>
        <begin position="138"/>
        <end position="174"/>
    </location>
</feature>
<evidence type="ECO:0000313" key="3">
    <source>
        <dbReference type="Proteomes" id="UP000566819"/>
    </source>
</evidence>
<keyword evidence="3" id="KW-1185">Reference proteome</keyword>
<gene>
    <name evidence="2" type="ORF">G7Y89_g2342</name>
</gene>